<dbReference type="Pfam" id="PF19112">
    <property type="entry name" value="VanA_C"/>
    <property type="match status" value="1"/>
</dbReference>
<sequence length="349" mass="39247">MFLRNCWYMVGWSTEFADDAIVPFTVMDEPLAIYRKTDGSLAALEDRCCHRLAPLSVGRKEGDELRCMYHGLKFAADGRCTEVPGQDRISPRVCVRAYPIVEKHGAAWVWMGEAEKADEALVPPIIGPENAEWAMQCSTFDMDVNAELISDNLLDLSHAPFVHEATFGASDPVALKMMKESETKRGVTQLERGVLADRWQLGRQSNPYFGARPCDDRVVSLFLVPGVFILTITSYEPGVLERSEGGDVTETPIFKRCTCQMITPISKNKSRFFFNFGPWAAAADLKQHCFGIADAAFQEDKRIIEAQQDMIHRSPGRKYVLLPMDQPVVRYNEIYSRLLADEQPVVEPA</sequence>
<feature type="domain" description="Rieske" evidence="6">
    <location>
        <begin position="7"/>
        <end position="109"/>
    </location>
</feature>
<dbReference type="PANTHER" id="PTHR21266:SF60">
    <property type="entry name" value="3-KETOSTEROID-9-ALPHA-MONOOXYGENASE, OXYGENASE COMPONENT"/>
    <property type="match status" value="1"/>
</dbReference>
<dbReference type="GO" id="GO:0051213">
    <property type="term" value="F:dioxygenase activity"/>
    <property type="evidence" value="ECO:0007669"/>
    <property type="project" value="UniProtKB-KW"/>
</dbReference>
<dbReference type="Pfam" id="PF00355">
    <property type="entry name" value="Rieske"/>
    <property type="match status" value="1"/>
</dbReference>
<dbReference type="GO" id="GO:0051537">
    <property type="term" value="F:2 iron, 2 sulfur cluster binding"/>
    <property type="evidence" value="ECO:0007669"/>
    <property type="project" value="UniProtKB-KW"/>
</dbReference>
<accession>A0A370NRL6</accession>
<dbReference type="InterPro" id="IPR044043">
    <property type="entry name" value="VanA_C_cat"/>
</dbReference>
<dbReference type="RefSeq" id="WP_115213439.1">
    <property type="nucleotide sequence ID" value="NZ_QKWJ01000028.1"/>
</dbReference>
<proteinExistence type="predicted"/>
<keyword evidence="5" id="KW-0411">Iron-sulfur</keyword>
<keyword evidence="2" id="KW-0479">Metal-binding</keyword>
<dbReference type="PANTHER" id="PTHR21266">
    <property type="entry name" value="IRON-SULFUR DOMAIN CONTAINING PROTEIN"/>
    <property type="match status" value="1"/>
</dbReference>
<name>A0A370NRL6_9BURK</name>
<evidence type="ECO:0000313" key="8">
    <source>
        <dbReference type="Proteomes" id="UP000255165"/>
    </source>
</evidence>
<dbReference type="InterPro" id="IPR017941">
    <property type="entry name" value="Rieske_2Fe-2S"/>
</dbReference>
<evidence type="ECO:0000256" key="3">
    <source>
        <dbReference type="ARBA" id="ARBA00023002"/>
    </source>
</evidence>
<dbReference type="GO" id="GO:0046872">
    <property type="term" value="F:metal ion binding"/>
    <property type="evidence" value="ECO:0007669"/>
    <property type="project" value="UniProtKB-KW"/>
</dbReference>
<keyword evidence="7" id="KW-0223">Dioxygenase</keyword>
<dbReference type="PROSITE" id="PS51296">
    <property type="entry name" value="RIESKE"/>
    <property type="match status" value="1"/>
</dbReference>
<keyword evidence="3" id="KW-0560">Oxidoreductase</keyword>
<dbReference type="Gene3D" id="2.102.10.10">
    <property type="entry name" value="Rieske [2Fe-2S] iron-sulphur domain"/>
    <property type="match status" value="1"/>
</dbReference>
<dbReference type="EMBL" id="QKWJ01000028">
    <property type="protein sequence ID" value="RDK08250.1"/>
    <property type="molecule type" value="Genomic_DNA"/>
</dbReference>
<keyword evidence="4" id="KW-0408">Iron</keyword>
<dbReference type="AlphaFoldDB" id="A0A370NRL6"/>
<evidence type="ECO:0000313" key="7">
    <source>
        <dbReference type="EMBL" id="RDK08250.1"/>
    </source>
</evidence>
<dbReference type="Gene3D" id="3.90.380.10">
    <property type="entry name" value="Naphthalene 1,2-dioxygenase Alpha Subunit, Chain A, domain 1"/>
    <property type="match status" value="1"/>
</dbReference>
<dbReference type="CDD" id="cd08878">
    <property type="entry name" value="RHO_alpha_C_DMO-like"/>
    <property type="match status" value="1"/>
</dbReference>
<protein>
    <submittedName>
        <fullName evidence="7">Aromatic ring-hydroxylating dioxygenase subunit alpha</fullName>
    </submittedName>
</protein>
<dbReference type="SUPFAM" id="SSF55961">
    <property type="entry name" value="Bet v1-like"/>
    <property type="match status" value="1"/>
</dbReference>
<reference evidence="8" key="1">
    <citation type="submission" date="2018-06" db="EMBL/GenBank/DDBJ databases">
        <authorList>
            <person name="Feng T."/>
            <person name="Jeon C.O."/>
        </authorList>
    </citation>
    <scope>NUCLEOTIDE SEQUENCE [LARGE SCALE GENOMIC DNA]</scope>
    <source>
        <strain evidence="8">S23</strain>
    </source>
</reference>
<dbReference type="InterPro" id="IPR050584">
    <property type="entry name" value="Cholesterol_7-desaturase"/>
</dbReference>
<keyword evidence="8" id="KW-1185">Reference proteome</keyword>
<evidence type="ECO:0000256" key="5">
    <source>
        <dbReference type="ARBA" id="ARBA00023014"/>
    </source>
</evidence>
<keyword evidence="1" id="KW-0001">2Fe-2S</keyword>
<evidence type="ECO:0000256" key="4">
    <source>
        <dbReference type="ARBA" id="ARBA00023004"/>
    </source>
</evidence>
<gene>
    <name evidence="7" type="ORF">DN412_21510</name>
</gene>
<dbReference type="Proteomes" id="UP000255165">
    <property type="component" value="Unassembled WGS sequence"/>
</dbReference>
<dbReference type="InterPro" id="IPR036922">
    <property type="entry name" value="Rieske_2Fe-2S_sf"/>
</dbReference>
<evidence type="ECO:0000256" key="1">
    <source>
        <dbReference type="ARBA" id="ARBA00022714"/>
    </source>
</evidence>
<evidence type="ECO:0000256" key="2">
    <source>
        <dbReference type="ARBA" id="ARBA00022723"/>
    </source>
</evidence>
<organism evidence="7 8">
    <name type="scientific">Cupriavidus lacunae</name>
    <dbReference type="NCBI Taxonomy" id="2666307"/>
    <lineage>
        <taxon>Bacteria</taxon>
        <taxon>Pseudomonadati</taxon>
        <taxon>Pseudomonadota</taxon>
        <taxon>Betaproteobacteria</taxon>
        <taxon>Burkholderiales</taxon>
        <taxon>Burkholderiaceae</taxon>
        <taxon>Cupriavidus</taxon>
    </lineage>
</organism>
<comment type="caution">
    <text evidence="7">The sequence shown here is derived from an EMBL/GenBank/DDBJ whole genome shotgun (WGS) entry which is preliminary data.</text>
</comment>
<evidence type="ECO:0000259" key="6">
    <source>
        <dbReference type="PROSITE" id="PS51296"/>
    </source>
</evidence>
<dbReference type="SUPFAM" id="SSF50022">
    <property type="entry name" value="ISP domain"/>
    <property type="match status" value="1"/>
</dbReference>